<dbReference type="Proteomes" id="UP001501358">
    <property type="component" value="Unassembled WGS sequence"/>
</dbReference>
<organism evidence="1 2">
    <name type="scientific">Streptomyces thermolineatus</name>
    <dbReference type="NCBI Taxonomy" id="44033"/>
    <lineage>
        <taxon>Bacteria</taxon>
        <taxon>Bacillati</taxon>
        <taxon>Actinomycetota</taxon>
        <taxon>Actinomycetes</taxon>
        <taxon>Kitasatosporales</taxon>
        <taxon>Streptomycetaceae</taxon>
        <taxon>Streptomyces</taxon>
    </lineage>
</organism>
<proteinExistence type="predicted"/>
<sequence length="76" mass="8481">MKRINLRDVPDETYRTLAECAEANRQSLNAYVVDRLIEVAKTANIAAYLDLYEPPADTGISVDDAVAAVRAVREER</sequence>
<dbReference type="InterPro" id="IPR010985">
    <property type="entry name" value="Ribbon_hlx_hlx"/>
</dbReference>
<gene>
    <name evidence="1" type="ORF">GCM10010406_03270</name>
</gene>
<name>A0ABN3KVV7_9ACTN</name>
<dbReference type="SUPFAM" id="SSF47598">
    <property type="entry name" value="Ribbon-helix-helix"/>
    <property type="match status" value="1"/>
</dbReference>
<comment type="caution">
    <text evidence="1">The sequence shown here is derived from an EMBL/GenBank/DDBJ whole genome shotgun (WGS) entry which is preliminary data.</text>
</comment>
<dbReference type="Gene3D" id="1.10.1220.10">
    <property type="entry name" value="Met repressor-like"/>
    <property type="match status" value="1"/>
</dbReference>
<evidence type="ECO:0000313" key="1">
    <source>
        <dbReference type="EMBL" id="GAA2471066.1"/>
    </source>
</evidence>
<reference evidence="1 2" key="1">
    <citation type="journal article" date="2019" name="Int. J. Syst. Evol. Microbiol.">
        <title>The Global Catalogue of Microorganisms (GCM) 10K type strain sequencing project: providing services to taxonomists for standard genome sequencing and annotation.</title>
        <authorList>
            <consortium name="The Broad Institute Genomics Platform"/>
            <consortium name="The Broad Institute Genome Sequencing Center for Infectious Disease"/>
            <person name="Wu L."/>
            <person name="Ma J."/>
        </authorList>
    </citation>
    <scope>NUCLEOTIDE SEQUENCE [LARGE SCALE GENOMIC DNA]</scope>
    <source>
        <strain evidence="1 2">JCM 6307</strain>
    </source>
</reference>
<dbReference type="EMBL" id="BAAATA010000002">
    <property type="protein sequence ID" value="GAA2471066.1"/>
    <property type="molecule type" value="Genomic_DNA"/>
</dbReference>
<dbReference type="RefSeq" id="WP_344381295.1">
    <property type="nucleotide sequence ID" value="NZ_BAAATA010000002.1"/>
</dbReference>
<evidence type="ECO:0000313" key="2">
    <source>
        <dbReference type="Proteomes" id="UP001501358"/>
    </source>
</evidence>
<protein>
    <submittedName>
        <fullName evidence="1">Uncharacterized protein</fullName>
    </submittedName>
</protein>
<dbReference type="InterPro" id="IPR013321">
    <property type="entry name" value="Arc_rbn_hlx_hlx"/>
</dbReference>
<accession>A0ABN3KVV7</accession>
<keyword evidence="2" id="KW-1185">Reference proteome</keyword>